<dbReference type="VEuPathDB" id="GiardiaDB:GL50581_3091"/>
<dbReference type="VEuPathDB" id="GiardiaDB:QR46_4993"/>
<evidence type="ECO:0000256" key="1">
    <source>
        <dbReference type="SAM" id="MobiDB-lite"/>
    </source>
</evidence>
<protein>
    <recommendedName>
        <fullName evidence="2">Reverse transcriptase domain-containing protein</fullName>
    </recommendedName>
</protein>
<evidence type="ECO:0000259" key="2">
    <source>
        <dbReference type="PROSITE" id="PS50878"/>
    </source>
</evidence>
<dbReference type="VEuPathDB" id="GiardiaDB:DHA2_151925"/>
<dbReference type="Proteomes" id="UP000018320">
    <property type="component" value="Unassembled WGS sequence"/>
</dbReference>
<dbReference type="VEuPathDB" id="GiardiaDB:QR46_4912"/>
<evidence type="ECO:0000313" key="3">
    <source>
        <dbReference type="EMBL" id="ESU36045.1"/>
    </source>
</evidence>
<comment type="caution">
    <text evidence="3">The sequence shown here is derived from an EMBL/GenBank/DDBJ whole genome shotgun (WGS) entry which is preliminary data.</text>
</comment>
<dbReference type="AlphaFoldDB" id="V6TGI7"/>
<feature type="compositionally biased region" description="Basic and acidic residues" evidence="1">
    <location>
        <begin position="467"/>
        <end position="492"/>
    </location>
</feature>
<sequence length="628" mass="69723">MNSTGLEPATEEEMRKALFGTLNKKASGVSGLGPVQLKAMKQNDSFVKYLTQAYNELTTHPEAMSDVMAMFEFRAILIPKESDGYRPIAIGETVTNIFHRVLLKRLIKHANYLSCEQIAFKQNAYAVGVRRAHELISRPGVHAVSLDIKNAFNSLPRAEVVRALNEAGVPKVLIDYIRNFLDLRHSKDVKCEVCGVPQGDPLSMFLFCMAIERLLRRLEERGITFLAYADDIVAFHDEAYPAGAIVQQAMGLAIRSNKCKSTMAGEEVTFPNHPASPTPASLAPKAIAGAETALRKIENAPITIHQKLILLSLCVVPMVNYAPLVEITSDKADYEKFDRRVAQSFSKITNRSCDRLVDFLAYPKEKGGPGLLMPGSYHDELRRVWASLDVNKGTRDPVELSVDGQALQGKGTYSNRLLSHTPASGQSGDVLSADVRRADRGGKGPEGEGRLDHGADKRHLPGLPYGEDPRPRHELPESGVDQDHEARHDRHVPVPPRLGEAQPELEVKTHSHLSDQNQKPDIWLVDKCKAIDVGVIQPRQMDAYYNEKAKKYRDGTLPIIYGTDGSLHPKSKKHLEELHVDVEKLSVRAAFAIAYMAAKANEHLTKLIRRDRAESLATQSDRLLSSYF</sequence>
<proteinExistence type="predicted"/>
<accession>V6TGI7</accession>
<organism evidence="3 4">
    <name type="scientific">Giardia intestinalis</name>
    <name type="common">Giardia lamblia</name>
    <dbReference type="NCBI Taxonomy" id="5741"/>
    <lineage>
        <taxon>Eukaryota</taxon>
        <taxon>Metamonada</taxon>
        <taxon>Diplomonadida</taxon>
        <taxon>Hexamitidae</taxon>
        <taxon>Giardiinae</taxon>
        <taxon>Giardia</taxon>
    </lineage>
</organism>
<dbReference type="CDD" id="cd01650">
    <property type="entry name" value="RT_nLTR_like"/>
    <property type="match status" value="1"/>
</dbReference>
<feature type="region of interest" description="Disordered" evidence="1">
    <location>
        <begin position="437"/>
        <end position="501"/>
    </location>
</feature>
<dbReference type="Pfam" id="PF00078">
    <property type="entry name" value="RVT_1"/>
    <property type="match status" value="1"/>
</dbReference>
<dbReference type="PROSITE" id="PS50878">
    <property type="entry name" value="RT_POL"/>
    <property type="match status" value="1"/>
</dbReference>
<dbReference type="InterPro" id="IPR000477">
    <property type="entry name" value="RT_dom"/>
</dbReference>
<evidence type="ECO:0000313" key="4">
    <source>
        <dbReference type="Proteomes" id="UP000018320"/>
    </source>
</evidence>
<gene>
    <name evidence="3" type="ORF">DHA2_151925</name>
</gene>
<reference evidence="3 4" key="2">
    <citation type="journal article" date="2013" name="Genome Biol. Evol.">
        <title>Genome sequencing of Giardia lamblia genotypes A2 and B isolates (DH and GS) and comparative analysis with the genomes of genotypes A1 and E (WB and Pig).</title>
        <authorList>
            <person name="Adam R.D."/>
            <person name="Dahlstrom E.W."/>
            <person name="Martens C.A."/>
            <person name="Bruno D.P."/>
            <person name="Barbian K.D."/>
            <person name="Ricklefs S.M."/>
            <person name="Hernandez M.M."/>
            <person name="Narla N.P."/>
            <person name="Patel R.B."/>
            <person name="Porcella S.F."/>
            <person name="Nash T.E."/>
        </authorList>
    </citation>
    <scope>NUCLEOTIDE SEQUENCE [LARGE SCALE GENOMIC DNA]</scope>
    <source>
        <strain evidence="3 4">DH</strain>
    </source>
</reference>
<dbReference type="PANTHER" id="PTHR19446">
    <property type="entry name" value="REVERSE TRANSCRIPTASES"/>
    <property type="match status" value="1"/>
</dbReference>
<reference evidence="4" key="1">
    <citation type="submission" date="2012-02" db="EMBL/GenBank/DDBJ databases">
        <title>Genome sequencing of Giardia lamblia Genotypes A2 and B isolates (DH and GS) and comparative analysis with the genomes of Genotypes A1 and E (WB and Pig).</title>
        <authorList>
            <person name="Adam R."/>
            <person name="Dahlstrom E."/>
            <person name="Martens C."/>
            <person name="Bruno D."/>
            <person name="Barbian K."/>
            <person name="Porcella S.F."/>
            <person name="Nash T."/>
        </authorList>
    </citation>
    <scope>NUCLEOTIDE SEQUENCE</scope>
    <source>
        <strain evidence="4">DH</strain>
    </source>
</reference>
<dbReference type="SUPFAM" id="SSF56672">
    <property type="entry name" value="DNA/RNA polymerases"/>
    <property type="match status" value="1"/>
</dbReference>
<feature type="domain" description="Reverse transcriptase" evidence="2">
    <location>
        <begin position="59"/>
        <end position="282"/>
    </location>
</feature>
<feature type="compositionally biased region" description="Basic and acidic residues" evidence="1">
    <location>
        <begin position="437"/>
        <end position="459"/>
    </location>
</feature>
<name>V6TGI7_GIAIN</name>
<dbReference type="InterPro" id="IPR043502">
    <property type="entry name" value="DNA/RNA_pol_sf"/>
</dbReference>
<dbReference type="EMBL" id="AHGT01000059">
    <property type="protein sequence ID" value="ESU36045.1"/>
    <property type="molecule type" value="Genomic_DNA"/>
</dbReference>